<sequence length="112" mass="12717">MCSSSKKANSILGCIKSVASRSREVTIPLYSALVRSHLECWVNFWTSQYKKKKDMDILDHVQQRTIKIMKGLQHLSYESLNEVSLFSLEKRSLGGGGEGEGEENKELIRLLQ</sequence>
<gene>
    <name evidence="1" type="ORF">QYF61_001418</name>
</gene>
<keyword evidence="2" id="KW-1185">Reference proteome</keyword>
<evidence type="ECO:0000313" key="2">
    <source>
        <dbReference type="Proteomes" id="UP001333110"/>
    </source>
</evidence>
<dbReference type="PANTHER" id="PTHR33332">
    <property type="entry name" value="REVERSE TRANSCRIPTASE DOMAIN-CONTAINING PROTEIN"/>
    <property type="match status" value="1"/>
</dbReference>
<name>A0AAN7SF47_MYCAM</name>
<proteinExistence type="predicted"/>
<dbReference type="Proteomes" id="UP001333110">
    <property type="component" value="Unassembled WGS sequence"/>
</dbReference>
<reference evidence="1 2" key="1">
    <citation type="journal article" date="2023" name="J. Hered.">
        <title>Chromosome-level genome of the wood stork (Mycteria americana) provides insight into avian chromosome evolution.</title>
        <authorList>
            <person name="Flamio R. Jr."/>
            <person name="Ramstad K.M."/>
        </authorList>
    </citation>
    <scope>NUCLEOTIDE SEQUENCE [LARGE SCALE GENOMIC DNA]</scope>
    <source>
        <strain evidence="1">JAX WOST 10</strain>
    </source>
</reference>
<accession>A0AAN7SF47</accession>
<organism evidence="1 2">
    <name type="scientific">Mycteria americana</name>
    <name type="common">Wood stork</name>
    <dbReference type="NCBI Taxonomy" id="33587"/>
    <lineage>
        <taxon>Eukaryota</taxon>
        <taxon>Metazoa</taxon>
        <taxon>Chordata</taxon>
        <taxon>Craniata</taxon>
        <taxon>Vertebrata</taxon>
        <taxon>Euteleostomi</taxon>
        <taxon>Archelosauria</taxon>
        <taxon>Archosauria</taxon>
        <taxon>Dinosauria</taxon>
        <taxon>Saurischia</taxon>
        <taxon>Theropoda</taxon>
        <taxon>Coelurosauria</taxon>
        <taxon>Aves</taxon>
        <taxon>Neognathae</taxon>
        <taxon>Neoaves</taxon>
        <taxon>Aequornithes</taxon>
        <taxon>Ciconiiformes</taxon>
        <taxon>Ciconiidae</taxon>
        <taxon>Mycteria</taxon>
    </lineage>
</organism>
<dbReference type="EMBL" id="JAUNZN010000002">
    <property type="protein sequence ID" value="KAK4825633.1"/>
    <property type="molecule type" value="Genomic_DNA"/>
</dbReference>
<dbReference type="AlphaFoldDB" id="A0AAN7SF47"/>
<evidence type="ECO:0000313" key="1">
    <source>
        <dbReference type="EMBL" id="KAK4825633.1"/>
    </source>
</evidence>
<protein>
    <submittedName>
        <fullName evidence="1">Uncharacterized protein</fullName>
    </submittedName>
</protein>
<comment type="caution">
    <text evidence="1">The sequence shown here is derived from an EMBL/GenBank/DDBJ whole genome shotgun (WGS) entry which is preliminary data.</text>
</comment>